<accession>A0A382CZH9</accession>
<comment type="similarity">
    <text evidence="2">Belongs to the class-II aminoacyl-tRNA synthetase family.</text>
</comment>
<name>A0A382CZH9_9ZZZZ</name>
<evidence type="ECO:0000256" key="4">
    <source>
        <dbReference type="ARBA" id="ARBA00017959"/>
    </source>
</evidence>
<keyword evidence="8" id="KW-0067">ATP-binding</keyword>
<dbReference type="SUPFAM" id="SSF101353">
    <property type="entry name" value="Putative anticodon-binding domain of alanyl-tRNA synthetase (AlaRS)"/>
    <property type="match status" value="1"/>
</dbReference>
<dbReference type="NCBIfam" id="TIGR00344">
    <property type="entry name" value="alaS"/>
    <property type="match status" value="1"/>
</dbReference>
<keyword evidence="11" id="KW-0030">Aminoacyl-tRNA synthetase</keyword>
<keyword evidence="6" id="KW-0436">Ligase</keyword>
<feature type="non-terminal residue" evidence="13">
    <location>
        <position position="519"/>
    </location>
</feature>
<evidence type="ECO:0000313" key="13">
    <source>
        <dbReference type="EMBL" id="SVB31475.1"/>
    </source>
</evidence>
<keyword evidence="9" id="KW-0694">RNA-binding</keyword>
<dbReference type="PANTHER" id="PTHR11777">
    <property type="entry name" value="ALANYL-TRNA SYNTHETASE"/>
    <property type="match status" value="1"/>
</dbReference>
<dbReference type="PANTHER" id="PTHR11777:SF9">
    <property type="entry name" value="ALANINE--TRNA LIGASE, CYTOPLASMIC"/>
    <property type="match status" value="1"/>
</dbReference>
<proteinExistence type="inferred from homology"/>
<evidence type="ECO:0000256" key="9">
    <source>
        <dbReference type="ARBA" id="ARBA00022884"/>
    </source>
</evidence>
<dbReference type="PROSITE" id="PS50860">
    <property type="entry name" value="AA_TRNA_LIGASE_II_ALA"/>
    <property type="match status" value="1"/>
</dbReference>
<evidence type="ECO:0000256" key="11">
    <source>
        <dbReference type="ARBA" id="ARBA00023146"/>
    </source>
</evidence>
<dbReference type="FunFam" id="3.30.930.10:FF:000004">
    <property type="entry name" value="Alanine--tRNA ligase"/>
    <property type="match status" value="1"/>
</dbReference>
<dbReference type="GO" id="GO:0005829">
    <property type="term" value="C:cytosol"/>
    <property type="evidence" value="ECO:0007669"/>
    <property type="project" value="TreeGrafter"/>
</dbReference>
<dbReference type="Gene3D" id="3.30.930.10">
    <property type="entry name" value="Bira Bifunctional Protein, Domain 2"/>
    <property type="match status" value="1"/>
</dbReference>
<dbReference type="GO" id="GO:0045892">
    <property type="term" value="P:negative regulation of DNA-templated transcription"/>
    <property type="evidence" value="ECO:0007669"/>
    <property type="project" value="TreeGrafter"/>
</dbReference>
<evidence type="ECO:0000256" key="5">
    <source>
        <dbReference type="ARBA" id="ARBA00022555"/>
    </source>
</evidence>
<evidence type="ECO:0000256" key="10">
    <source>
        <dbReference type="ARBA" id="ARBA00022917"/>
    </source>
</evidence>
<dbReference type="Pfam" id="PF01411">
    <property type="entry name" value="tRNA-synt_2c"/>
    <property type="match status" value="1"/>
</dbReference>
<protein>
    <recommendedName>
        <fullName evidence="4">Alanine--tRNA ligase</fullName>
        <ecNumber evidence="3">6.1.1.7</ecNumber>
    </recommendedName>
</protein>
<dbReference type="InterPro" id="IPR045864">
    <property type="entry name" value="aa-tRNA-synth_II/BPL/LPL"/>
</dbReference>
<dbReference type="GO" id="GO:0000049">
    <property type="term" value="F:tRNA binding"/>
    <property type="evidence" value="ECO:0007669"/>
    <property type="project" value="UniProtKB-KW"/>
</dbReference>
<evidence type="ECO:0000256" key="3">
    <source>
        <dbReference type="ARBA" id="ARBA00013168"/>
    </source>
</evidence>
<dbReference type="GO" id="GO:0004813">
    <property type="term" value="F:alanine-tRNA ligase activity"/>
    <property type="evidence" value="ECO:0007669"/>
    <property type="project" value="UniProtKB-EC"/>
</dbReference>
<dbReference type="SUPFAM" id="SSF50447">
    <property type="entry name" value="Translation proteins"/>
    <property type="match status" value="1"/>
</dbReference>
<keyword evidence="5" id="KW-0820">tRNA-binding</keyword>
<dbReference type="HAMAP" id="MF_00036_B">
    <property type="entry name" value="Ala_tRNA_synth_B"/>
    <property type="match status" value="1"/>
</dbReference>
<dbReference type="InterPro" id="IPR050058">
    <property type="entry name" value="Ala-tRNA_ligase"/>
</dbReference>
<dbReference type="AlphaFoldDB" id="A0A382CZH9"/>
<dbReference type="InterPro" id="IPR023033">
    <property type="entry name" value="Ala_tRNA_ligase_euk/bac"/>
</dbReference>
<dbReference type="GO" id="GO:0006419">
    <property type="term" value="P:alanyl-tRNA aminoacylation"/>
    <property type="evidence" value="ECO:0007669"/>
    <property type="project" value="InterPro"/>
</dbReference>
<keyword evidence="7" id="KW-0547">Nucleotide-binding</keyword>
<evidence type="ECO:0000256" key="8">
    <source>
        <dbReference type="ARBA" id="ARBA00022840"/>
    </source>
</evidence>
<dbReference type="EMBL" id="UINC01036863">
    <property type="protein sequence ID" value="SVB31475.1"/>
    <property type="molecule type" value="Genomic_DNA"/>
</dbReference>
<dbReference type="SUPFAM" id="SSF55681">
    <property type="entry name" value="Class II aaRS and biotin synthetases"/>
    <property type="match status" value="1"/>
</dbReference>
<evidence type="ECO:0000256" key="6">
    <source>
        <dbReference type="ARBA" id="ARBA00022598"/>
    </source>
</evidence>
<dbReference type="InterPro" id="IPR018165">
    <property type="entry name" value="Ala-tRNA-synth_IIc_core"/>
</dbReference>
<evidence type="ECO:0000256" key="1">
    <source>
        <dbReference type="ARBA" id="ARBA00001947"/>
    </source>
</evidence>
<dbReference type="InterPro" id="IPR009000">
    <property type="entry name" value="Transl_B-barrel_sf"/>
</dbReference>
<evidence type="ECO:0000259" key="12">
    <source>
        <dbReference type="PROSITE" id="PS50860"/>
    </source>
</evidence>
<dbReference type="EC" id="6.1.1.7" evidence="3"/>
<dbReference type="InterPro" id="IPR018164">
    <property type="entry name" value="Ala-tRNA-synth_IIc_N"/>
</dbReference>
<reference evidence="13" key="1">
    <citation type="submission" date="2018-05" db="EMBL/GenBank/DDBJ databases">
        <authorList>
            <person name="Lanie J.A."/>
            <person name="Ng W.-L."/>
            <person name="Kazmierczak K.M."/>
            <person name="Andrzejewski T.M."/>
            <person name="Davidsen T.M."/>
            <person name="Wayne K.J."/>
            <person name="Tettelin H."/>
            <person name="Glass J.I."/>
            <person name="Rusch D."/>
            <person name="Podicherti R."/>
            <person name="Tsui H.-C.T."/>
            <person name="Winkler M.E."/>
        </authorList>
    </citation>
    <scope>NUCLEOTIDE SEQUENCE</scope>
</reference>
<dbReference type="Gene3D" id="2.40.30.130">
    <property type="match status" value="1"/>
</dbReference>
<feature type="non-terminal residue" evidence="13">
    <location>
        <position position="1"/>
    </location>
</feature>
<comment type="cofactor">
    <cofactor evidence="1">
        <name>Zn(2+)</name>
        <dbReference type="ChEBI" id="CHEBI:29105"/>
    </cofactor>
</comment>
<evidence type="ECO:0000256" key="2">
    <source>
        <dbReference type="ARBA" id="ARBA00008226"/>
    </source>
</evidence>
<gene>
    <name evidence="13" type="ORF">METZ01_LOCUS184329</name>
</gene>
<dbReference type="GO" id="GO:0002161">
    <property type="term" value="F:aminoacyl-tRNA deacylase activity"/>
    <property type="evidence" value="ECO:0007669"/>
    <property type="project" value="TreeGrafter"/>
</dbReference>
<sequence>VPHNDPTLLFTNAGMVQFKDVFLGQDKRPYNRAVTAQRCVRAGGKHNDLENVGYTARHHTFFEMLGNFSFGDYFKREAIGFAWELLTTGYGLPEEKLWVTVYEKDDEAEDIWLREIGVPGERFARIGVSDNFWAMGDTGPCGPCSEIFFDHGPAVAGGPPGSPDADGDRYVEIWNLVFMQFNRGSDGTDVPLPKPSVDTGLGLERLAAVLQGVHSNYDTDLFQALIAAASRVVGCDDLKNNSLKVIADHIRSTSFLITDGVTPSNEGRGYVLRRIIRRAIRHGHQLGATEPFLHELVEPLVEQMGEACPELAADQARVEQTLKLEGERFADTLEQGIRILEQEIGNLSGRVIPGELTFRLYDTYGFPADLTADYAREQGLTVDMDGFEHAMSEQRERARAASQFQMVDATKVSIEESTVFTGYQSLADSATVLSIVYDGEEVGSIENGQAALVILDRTPVYAESGGQVGDTARIVGGDDELFEVTGAQYLAQRVIAHHGQLTSGRLKVGQRVSVLVDTD</sequence>
<dbReference type="InterPro" id="IPR002318">
    <property type="entry name" value="Ala-tRNA-lgiase_IIc"/>
</dbReference>
<keyword evidence="10" id="KW-0648">Protein biosynthesis</keyword>
<dbReference type="GO" id="GO:0005524">
    <property type="term" value="F:ATP binding"/>
    <property type="evidence" value="ECO:0007669"/>
    <property type="project" value="UniProtKB-KW"/>
</dbReference>
<feature type="domain" description="Alanyl-transfer RNA synthetases family profile" evidence="12">
    <location>
        <begin position="1"/>
        <end position="519"/>
    </location>
</feature>
<evidence type="ECO:0000256" key="7">
    <source>
        <dbReference type="ARBA" id="ARBA00022741"/>
    </source>
</evidence>
<organism evidence="13">
    <name type="scientific">marine metagenome</name>
    <dbReference type="NCBI Taxonomy" id="408172"/>
    <lineage>
        <taxon>unclassified sequences</taxon>
        <taxon>metagenomes</taxon>
        <taxon>ecological metagenomes</taxon>
    </lineage>
</organism>
<dbReference type="InterPro" id="IPR018162">
    <property type="entry name" value="Ala-tRNA-ligase_IIc_anticod-bd"/>
</dbReference>
<dbReference type="PRINTS" id="PR00980">
    <property type="entry name" value="TRNASYNTHALA"/>
</dbReference>
<dbReference type="CDD" id="cd00673">
    <property type="entry name" value="AlaRS_core"/>
    <property type="match status" value="1"/>
</dbReference>